<sequence length="180" mass="19300">MQRGHSLRKGLAIFLTSCLGNVSGVFALDNSGSSQVIYPHGAQPTFVGPDEWFSGEVKVTILFPSNHDAKYSGAKVVFANGARTAWHQHPAGQHMIVTSGVAITATLDGQVSLVNSGESLWCPANLEHWHGALPDSSMTHLVITGELGGKNVEWKEKVSDEQYSSAVSKARALTRSRNSD</sequence>
<proteinExistence type="predicted"/>
<dbReference type="RefSeq" id="WP_309203274.1">
    <property type="nucleotide sequence ID" value="NZ_CP133548.1"/>
</dbReference>
<dbReference type="Pfam" id="PF07883">
    <property type="entry name" value="Cupin_2"/>
    <property type="match status" value="1"/>
</dbReference>
<dbReference type="SUPFAM" id="SSF51182">
    <property type="entry name" value="RmlC-like cupins"/>
    <property type="match status" value="1"/>
</dbReference>
<keyword evidence="4" id="KW-1185">Reference proteome</keyword>
<dbReference type="InterPro" id="IPR047263">
    <property type="entry name" value="HNL-like_cupin"/>
</dbReference>
<keyword evidence="1" id="KW-0732">Signal</keyword>
<feature type="domain" description="Cupin type-2" evidence="2">
    <location>
        <begin position="76"/>
        <end position="142"/>
    </location>
</feature>
<gene>
    <name evidence="3" type="ORF">Q9312_03980</name>
</gene>
<evidence type="ECO:0000313" key="4">
    <source>
        <dbReference type="Proteomes" id="UP001239782"/>
    </source>
</evidence>
<dbReference type="Gene3D" id="2.60.120.10">
    <property type="entry name" value="Jelly Rolls"/>
    <property type="match status" value="1"/>
</dbReference>
<protein>
    <submittedName>
        <fullName evidence="3">Cupin domain-containing protein</fullName>
    </submittedName>
</protein>
<dbReference type="CDD" id="cd02233">
    <property type="entry name" value="cupin_HNL-like"/>
    <property type="match status" value="1"/>
</dbReference>
<name>A0AA51RV72_9GAMM</name>
<reference evidence="3 4" key="1">
    <citation type="submission" date="2023-08" db="EMBL/GenBank/DDBJ databases">
        <title>Pleionea litopenaei sp. nov., isolated from stomach of juvenile Litopenaeus vannamei.</title>
        <authorList>
            <person name="Rho A.M."/>
            <person name="Hwang C.Y."/>
        </authorList>
    </citation>
    <scope>NUCLEOTIDE SEQUENCE [LARGE SCALE GENOMIC DNA]</scope>
    <source>
        <strain evidence="3 4">HL-JVS1</strain>
    </source>
</reference>
<organism evidence="3 4">
    <name type="scientific">Pleionea litopenaei</name>
    <dbReference type="NCBI Taxonomy" id="3070815"/>
    <lineage>
        <taxon>Bacteria</taxon>
        <taxon>Pseudomonadati</taxon>
        <taxon>Pseudomonadota</taxon>
        <taxon>Gammaproteobacteria</taxon>
        <taxon>Oceanospirillales</taxon>
        <taxon>Pleioneaceae</taxon>
        <taxon>Pleionea</taxon>
    </lineage>
</organism>
<feature type="signal peptide" evidence="1">
    <location>
        <begin position="1"/>
        <end position="27"/>
    </location>
</feature>
<dbReference type="AlphaFoldDB" id="A0AA51RV72"/>
<feature type="chain" id="PRO_5041335734" evidence="1">
    <location>
        <begin position="28"/>
        <end position="180"/>
    </location>
</feature>
<dbReference type="Proteomes" id="UP001239782">
    <property type="component" value="Chromosome"/>
</dbReference>
<accession>A0AA51RV72</accession>
<dbReference type="InterPro" id="IPR013096">
    <property type="entry name" value="Cupin_2"/>
</dbReference>
<dbReference type="PANTHER" id="PTHR43698">
    <property type="entry name" value="RIBD C-TERMINAL DOMAIN CONTAINING PROTEIN"/>
    <property type="match status" value="1"/>
</dbReference>
<dbReference type="InterPro" id="IPR014710">
    <property type="entry name" value="RmlC-like_jellyroll"/>
</dbReference>
<dbReference type="InterPro" id="IPR011051">
    <property type="entry name" value="RmlC_Cupin_sf"/>
</dbReference>
<evidence type="ECO:0000259" key="2">
    <source>
        <dbReference type="Pfam" id="PF07883"/>
    </source>
</evidence>
<evidence type="ECO:0000313" key="3">
    <source>
        <dbReference type="EMBL" id="WMS88078.1"/>
    </source>
</evidence>
<dbReference type="EMBL" id="CP133548">
    <property type="protein sequence ID" value="WMS88078.1"/>
    <property type="molecule type" value="Genomic_DNA"/>
</dbReference>
<dbReference type="KEGG" id="plei:Q9312_03980"/>
<evidence type="ECO:0000256" key="1">
    <source>
        <dbReference type="SAM" id="SignalP"/>
    </source>
</evidence>
<dbReference type="PANTHER" id="PTHR43698:SF1">
    <property type="entry name" value="BLL4564 PROTEIN"/>
    <property type="match status" value="1"/>
</dbReference>